<organism evidence="2 3">
    <name type="scientific">Amycolatopsis carbonis</name>
    <dbReference type="NCBI Taxonomy" id="715471"/>
    <lineage>
        <taxon>Bacteria</taxon>
        <taxon>Bacillati</taxon>
        <taxon>Actinomycetota</taxon>
        <taxon>Actinomycetes</taxon>
        <taxon>Pseudonocardiales</taxon>
        <taxon>Pseudonocardiaceae</taxon>
        <taxon>Amycolatopsis</taxon>
    </lineage>
</organism>
<gene>
    <name evidence="2" type="ORF">QRX50_37165</name>
</gene>
<sequence>MPGSGVLGAARITDGPLPGARVLPVGSREPTSPRLDPVLTAYRRYVARLCWYPAAVYGVLAGWASADLPDERALQTARSGAVFIAAFVGVLALILVVRVFRLRAPLAADTWTELAVVLDRTVSINGRGLVRLHGRAILPDGGTVRFRMRNVTVAFGLATATTGQLWIAGVPRAGKSATAGIPGHAIMGTVRLT</sequence>
<name>A0A9Y2MTM3_9PSEU</name>
<dbReference type="EMBL" id="CP127294">
    <property type="protein sequence ID" value="WIX77003.1"/>
    <property type="molecule type" value="Genomic_DNA"/>
</dbReference>
<keyword evidence="1" id="KW-0472">Membrane</keyword>
<accession>A0A9Y2MTM3</accession>
<keyword evidence="1" id="KW-1133">Transmembrane helix</keyword>
<keyword evidence="1" id="KW-0812">Transmembrane</keyword>
<proteinExistence type="predicted"/>
<dbReference type="KEGG" id="acab:QRX50_37165"/>
<reference evidence="2 3" key="1">
    <citation type="submission" date="2023-06" db="EMBL/GenBank/DDBJ databases">
        <authorList>
            <person name="Oyuntsetseg B."/>
            <person name="Kim S.B."/>
        </authorList>
    </citation>
    <scope>NUCLEOTIDE SEQUENCE [LARGE SCALE GENOMIC DNA]</scope>
    <source>
        <strain evidence="2 3">2-15</strain>
    </source>
</reference>
<dbReference type="Proteomes" id="UP001236014">
    <property type="component" value="Chromosome"/>
</dbReference>
<evidence type="ECO:0000313" key="3">
    <source>
        <dbReference type="Proteomes" id="UP001236014"/>
    </source>
</evidence>
<dbReference type="RefSeq" id="WP_285967745.1">
    <property type="nucleotide sequence ID" value="NZ_CP127294.1"/>
</dbReference>
<keyword evidence="3" id="KW-1185">Reference proteome</keyword>
<evidence type="ECO:0000256" key="1">
    <source>
        <dbReference type="SAM" id="Phobius"/>
    </source>
</evidence>
<protein>
    <submittedName>
        <fullName evidence="2">Uncharacterized protein</fullName>
    </submittedName>
</protein>
<dbReference type="AlphaFoldDB" id="A0A9Y2MTM3"/>
<feature type="transmembrane region" description="Helical" evidence="1">
    <location>
        <begin position="49"/>
        <end position="66"/>
    </location>
</feature>
<evidence type="ECO:0000313" key="2">
    <source>
        <dbReference type="EMBL" id="WIX77003.1"/>
    </source>
</evidence>
<feature type="transmembrane region" description="Helical" evidence="1">
    <location>
        <begin position="78"/>
        <end position="97"/>
    </location>
</feature>